<dbReference type="EMBL" id="WWCJ01000003">
    <property type="protein sequence ID" value="MYN01494.1"/>
    <property type="molecule type" value="Genomic_DNA"/>
</dbReference>
<keyword evidence="3" id="KW-1185">Reference proteome</keyword>
<sequence length="54" mass="6166">MFELTQQQLAYVSGGEDIPQVDVPGQRPDYYDDTYVGGKRGEKLDFRDTSSDNY</sequence>
<dbReference type="Proteomes" id="UP000448575">
    <property type="component" value="Unassembled WGS sequence"/>
</dbReference>
<gene>
    <name evidence="2" type="ORF">GTP41_05220</name>
</gene>
<accession>A0A6N9HDA3</accession>
<name>A0A6N9HDA3_9BURK</name>
<comment type="caution">
    <text evidence="2">The sequence shown here is derived from an EMBL/GenBank/DDBJ whole genome shotgun (WGS) entry which is preliminary data.</text>
</comment>
<reference evidence="2 3" key="1">
    <citation type="submission" date="2019-12" db="EMBL/GenBank/DDBJ databases">
        <title>Novel species isolated from a subtropical stream in China.</title>
        <authorList>
            <person name="Lu H."/>
        </authorList>
    </citation>
    <scope>NUCLEOTIDE SEQUENCE [LARGE SCALE GENOMIC DNA]</scope>
    <source>
        <strain evidence="2 3">DS3</strain>
    </source>
</reference>
<protein>
    <submittedName>
        <fullName evidence="2">Uncharacterized protein</fullName>
    </submittedName>
</protein>
<feature type="region of interest" description="Disordered" evidence="1">
    <location>
        <begin position="15"/>
        <end position="54"/>
    </location>
</feature>
<proteinExistence type="predicted"/>
<organism evidence="2 3">
    <name type="scientific">Pseudoduganella guangdongensis</name>
    <dbReference type="NCBI Taxonomy" id="2692179"/>
    <lineage>
        <taxon>Bacteria</taxon>
        <taxon>Pseudomonadati</taxon>
        <taxon>Pseudomonadota</taxon>
        <taxon>Betaproteobacteria</taxon>
        <taxon>Burkholderiales</taxon>
        <taxon>Oxalobacteraceae</taxon>
        <taxon>Telluria group</taxon>
        <taxon>Pseudoduganella</taxon>
    </lineage>
</organism>
<feature type="compositionally biased region" description="Basic and acidic residues" evidence="1">
    <location>
        <begin position="39"/>
        <end position="54"/>
    </location>
</feature>
<evidence type="ECO:0000313" key="2">
    <source>
        <dbReference type="EMBL" id="MYN01494.1"/>
    </source>
</evidence>
<dbReference type="AlphaFoldDB" id="A0A6N9HDA3"/>
<evidence type="ECO:0000256" key="1">
    <source>
        <dbReference type="SAM" id="MobiDB-lite"/>
    </source>
</evidence>
<evidence type="ECO:0000313" key="3">
    <source>
        <dbReference type="Proteomes" id="UP000448575"/>
    </source>
</evidence>
<dbReference type="RefSeq" id="WP_161024509.1">
    <property type="nucleotide sequence ID" value="NZ_WWCJ01000003.1"/>
</dbReference>